<dbReference type="AlphaFoldDB" id="A0A9P8I500"/>
<feature type="non-terminal residue" evidence="3">
    <location>
        <position position="551"/>
    </location>
</feature>
<keyword evidence="4" id="KW-1185">Reference proteome</keyword>
<dbReference type="PANTHER" id="PTHR39601">
    <property type="entry name" value="CHORIOGENIN HMINOR"/>
    <property type="match status" value="1"/>
</dbReference>
<comment type="caution">
    <text evidence="3">The sequence shown here is derived from an EMBL/GenBank/DDBJ whole genome shotgun (WGS) entry which is preliminary data.</text>
</comment>
<feature type="domain" description="DUF8004" evidence="2">
    <location>
        <begin position="92"/>
        <end position="182"/>
    </location>
</feature>
<evidence type="ECO:0000259" key="2">
    <source>
        <dbReference type="Pfam" id="PF26013"/>
    </source>
</evidence>
<accession>A0A9P8I500</accession>
<dbReference type="Proteomes" id="UP000750711">
    <property type="component" value="Unassembled WGS sequence"/>
</dbReference>
<feature type="region of interest" description="Disordered" evidence="1">
    <location>
        <begin position="1"/>
        <end position="20"/>
    </location>
</feature>
<feature type="compositionally biased region" description="Polar residues" evidence="1">
    <location>
        <begin position="10"/>
        <end position="19"/>
    </location>
</feature>
<gene>
    <name evidence="3" type="ORF">GP486_008213</name>
</gene>
<sequence>MKTKQPTPPLSETTSNGNANDREYPILHEIYFPAPLNQSRTDTLRHHLTTRNFFALLMGKSLVGLNFCQAMLDLYERLEMYMPPDSDNAGLMIDYITTKSFDDVRNDPASAIGLLIWSEGEGVRWQEGWREAFVNCAGMYNRLHSVHEYRQITPITRALLDRANLELQVRIQSAEARLATFDLTDMWPMASAAPPPSRAAFDRFRKFLAKFYETVYWAWPPQGAGDRPDSSWLTRDLTVRLQRDFGALYDFLVDRDIVWDESEERSSRKWNITSKSNKSSFRADSEDLPITDIFVAFDNRNRYPHIPHPFPLVPDSQPVAHAKPQLFFGGSKKSKTSDDRAKERLAALAYSEATNIYLLGSEFVSNDLVEAFTRFEKSDRPNETNPYDARKGRWVLLYGILQVLATVSVDTPNLRWKDEVSYFLNPRLRGTPPWRSHSDPPVGEATHTLSYCWTVPGSWSPQRRHLIIKTSTAHVGSSENASSADDTGLGRIRHANPSLAINRITSITSTTTDANNGDAYSPIDEDDDARTDVVVGQRAKDWVNSGGEFGG</sequence>
<reference evidence="3" key="1">
    <citation type="submission" date="2021-03" db="EMBL/GenBank/DDBJ databases">
        <title>Comparative genomics and phylogenomic investigation of the class Geoglossomycetes provide insights into ecological specialization and systematics.</title>
        <authorList>
            <person name="Melie T."/>
            <person name="Pirro S."/>
            <person name="Miller A.N."/>
            <person name="Quandt A."/>
        </authorList>
    </citation>
    <scope>NUCLEOTIDE SEQUENCE</scope>
    <source>
        <strain evidence="3">CAQ_001_2017</strain>
    </source>
</reference>
<dbReference type="InterPro" id="IPR058317">
    <property type="entry name" value="DUF8004"/>
</dbReference>
<dbReference type="EMBL" id="JAGHQM010002903">
    <property type="protein sequence ID" value="KAH0548046.1"/>
    <property type="molecule type" value="Genomic_DNA"/>
</dbReference>
<protein>
    <recommendedName>
        <fullName evidence="2">DUF8004 domain-containing protein</fullName>
    </recommendedName>
</protein>
<proteinExistence type="predicted"/>
<evidence type="ECO:0000256" key="1">
    <source>
        <dbReference type="SAM" id="MobiDB-lite"/>
    </source>
</evidence>
<organism evidence="3 4">
    <name type="scientific">Trichoglossum hirsutum</name>
    <dbReference type="NCBI Taxonomy" id="265104"/>
    <lineage>
        <taxon>Eukaryota</taxon>
        <taxon>Fungi</taxon>
        <taxon>Dikarya</taxon>
        <taxon>Ascomycota</taxon>
        <taxon>Pezizomycotina</taxon>
        <taxon>Geoglossomycetes</taxon>
        <taxon>Geoglossales</taxon>
        <taxon>Geoglossaceae</taxon>
        <taxon>Trichoglossum</taxon>
    </lineage>
</organism>
<evidence type="ECO:0000313" key="4">
    <source>
        <dbReference type="Proteomes" id="UP000750711"/>
    </source>
</evidence>
<evidence type="ECO:0000313" key="3">
    <source>
        <dbReference type="EMBL" id="KAH0548046.1"/>
    </source>
</evidence>
<dbReference type="PANTHER" id="PTHR39601:SF2">
    <property type="entry name" value="CHORIOGENIN HMINOR"/>
    <property type="match status" value="1"/>
</dbReference>
<name>A0A9P8I500_9PEZI</name>
<dbReference type="Pfam" id="PF26013">
    <property type="entry name" value="DUF8004"/>
    <property type="match status" value="1"/>
</dbReference>